<feature type="compositionally biased region" description="Acidic residues" evidence="1">
    <location>
        <begin position="298"/>
        <end position="311"/>
    </location>
</feature>
<dbReference type="Proteomes" id="UP000029096">
    <property type="component" value="Unassembled WGS sequence"/>
</dbReference>
<keyword evidence="3" id="KW-1185">Reference proteome</keyword>
<proteinExistence type="predicted"/>
<dbReference type="SUPFAM" id="SSF48452">
    <property type="entry name" value="TPR-like"/>
    <property type="match status" value="1"/>
</dbReference>
<feature type="compositionally biased region" description="Acidic residues" evidence="1">
    <location>
        <begin position="226"/>
        <end position="246"/>
    </location>
</feature>
<reference evidence="2 3" key="1">
    <citation type="submission" date="2014-03" db="EMBL/GenBank/DDBJ databases">
        <title>Genomics of Bifidobacteria.</title>
        <authorList>
            <person name="Ventura M."/>
            <person name="Milani C."/>
            <person name="Lugli G.A."/>
        </authorList>
    </citation>
    <scope>NUCLEOTIDE SEQUENCE [LARGE SCALE GENOMIC DNA]</scope>
    <source>
        <strain evidence="2 3">DSM 22767</strain>
    </source>
</reference>
<dbReference type="STRING" id="1437606.BBOH_0134"/>
<gene>
    <name evidence="2" type="ORF">BBOH_0134</name>
</gene>
<sequence>MLSKDEKERLRGLSKEHAENIGLHILAAYALEESDPQGALDHARWVARQASRVDFARETLAFIAYRQGDYKTALREFKTAQRMNGFDDYTPFIADCERGLGDPKKAVELALAQDSARLSGEAKVELFLVYAGALGDLGLWDKAIDVVRKLAGSNGLPGAYRMRALQAEQYFLEESGRSEEALALDPRIEQLELRYADEDEEDAEVPVIDYDLERLPDDMLEELGISEDDAQYAPEDDDDHADDEEDGATRDEDTSEGEPSNHTVDSDIVSEAEASAANLGVDAPAEGLAREVEQVSGDSDDADDFDDTDETDVPRQEVEQGANANDDPAELTDTDGSNAQDAPVETVPLEVASEPESSLNQQDEEA</sequence>
<feature type="region of interest" description="Disordered" evidence="1">
    <location>
        <begin position="226"/>
        <end position="366"/>
    </location>
</feature>
<evidence type="ECO:0000256" key="1">
    <source>
        <dbReference type="SAM" id="MobiDB-lite"/>
    </source>
</evidence>
<dbReference type="Gene3D" id="1.25.40.10">
    <property type="entry name" value="Tetratricopeptide repeat domain"/>
    <property type="match status" value="1"/>
</dbReference>
<evidence type="ECO:0000313" key="2">
    <source>
        <dbReference type="EMBL" id="KFI46662.1"/>
    </source>
</evidence>
<dbReference type="EMBL" id="JGYP01000001">
    <property type="protein sequence ID" value="KFI46662.1"/>
    <property type="molecule type" value="Genomic_DNA"/>
</dbReference>
<protein>
    <recommendedName>
        <fullName evidence="4">Helicase</fullName>
    </recommendedName>
</protein>
<evidence type="ECO:0000313" key="3">
    <source>
        <dbReference type="Proteomes" id="UP000029096"/>
    </source>
</evidence>
<dbReference type="AlphaFoldDB" id="A0A086ZJG2"/>
<organism evidence="2 3">
    <name type="scientific">Bifidobacterium bohemicum DSM 22767</name>
    <dbReference type="NCBI Taxonomy" id="1437606"/>
    <lineage>
        <taxon>Bacteria</taxon>
        <taxon>Bacillati</taxon>
        <taxon>Actinomycetota</taxon>
        <taxon>Actinomycetes</taxon>
        <taxon>Bifidobacteriales</taxon>
        <taxon>Bifidobacteriaceae</taxon>
        <taxon>Bifidobacterium</taxon>
    </lineage>
</organism>
<dbReference type="InterPro" id="IPR011990">
    <property type="entry name" value="TPR-like_helical_dom_sf"/>
</dbReference>
<feature type="compositionally biased region" description="Polar residues" evidence="1">
    <location>
        <begin position="355"/>
        <end position="366"/>
    </location>
</feature>
<evidence type="ECO:0008006" key="4">
    <source>
        <dbReference type="Google" id="ProtNLM"/>
    </source>
</evidence>
<name>A0A086ZJG2_9BIFI</name>
<dbReference type="eggNOG" id="COG0457">
    <property type="taxonomic scope" value="Bacteria"/>
</dbReference>
<accession>A0A086ZJG2</accession>
<comment type="caution">
    <text evidence="2">The sequence shown here is derived from an EMBL/GenBank/DDBJ whole genome shotgun (WGS) entry which is preliminary data.</text>
</comment>